<keyword evidence="10" id="KW-0732">Signal</keyword>
<feature type="binding site" evidence="9">
    <location>
        <position position="173"/>
    </location>
    <ligand>
        <name>Cu cation</name>
        <dbReference type="ChEBI" id="CHEBI:23378"/>
    </ligand>
</feature>
<evidence type="ECO:0000256" key="2">
    <source>
        <dbReference type="ARBA" id="ARBA00005338"/>
    </source>
</evidence>
<feature type="binding site" evidence="9">
    <location>
        <position position="221"/>
    </location>
    <ligand>
        <name>Cu cation</name>
        <dbReference type="ChEBI" id="CHEBI:23378"/>
    </ligand>
</feature>
<keyword evidence="6 9" id="KW-0186">Copper</keyword>
<dbReference type="InterPro" id="IPR002387">
    <property type="entry name" value="Plastocyanin"/>
</dbReference>
<feature type="domain" description="Blue (type 1) copper" evidence="11">
    <location>
        <begin position="138"/>
        <end position="232"/>
    </location>
</feature>
<evidence type="ECO:0000256" key="4">
    <source>
        <dbReference type="ARBA" id="ARBA00022723"/>
    </source>
</evidence>
<accession>A0A7S0GKI4</accession>
<dbReference type="InterPro" id="IPR001235">
    <property type="entry name" value="Copper_blue_Plastocyanin"/>
</dbReference>
<dbReference type="CDD" id="cd04219">
    <property type="entry name" value="Plastocyanin"/>
    <property type="match status" value="1"/>
</dbReference>
<reference evidence="12" key="1">
    <citation type="submission" date="2021-01" db="EMBL/GenBank/DDBJ databases">
        <authorList>
            <person name="Corre E."/>
            <person name="Pelletier E."/>
            <person name="Niang G."/>
            <person name="Scheremetjew M."/>
            <person name="Finn R."/>
            <person name="Kale V."/>
            <person name="Holt S."/>
            <person name="Cochrane G."/>
            <person name="Meng A."/>
            <person name="Brown T."/>
            <person name="Cohen L."/>
        </authorList>
    </citation>
    <scope>NUCLEOTIDE SEQUENCE</scope>
    <source>
        <strain evidence="12">CCAP1064/1</strain>
    </source>
</reference>
<dbReference type="Gene3D" id="2.60.40.420">
    <property type="entry name" value="Cupredoxins - blue copper proteins"/>
    <property type="match status" value="1"/>
</dbReference>
<evidence type="ECO:0000256" key="7">
    <source>
        <dbReference type="ARBA" id="ARBA00023078"/>
    </source>
</evidence>
<sequence>MYVKSLALFALLGNASARLAEPTMADGSAHLDLEIVSADGQRELFPLLPGVKCPTGHICRERVAQKGINPIVPAIKNNMKTQLSASLNWEEFNKSMNTVVMSDDYCTRRGAMARAAGMAAGVAAATVASPAYAAETKDVKMGTDAGGLQFQPAKVSICKGDSVKWINNKGGPHNVVFDEDAIPAGVNQEKISMDDQLGDEGDTFVMKFDVAGEYAYYCEPHRGAGMNGALVVA</sequence>
<dbReference type="GO" id="GO:0009535">
    <property type="term" value="C:chloroplast thylakoid membrane"/>
    <property type="evidence" value="ECO:0007669"/>
    <property type="project" value="UniProtKB-SubCell"/>
</dbReference>
<dbReference type="AlphaFoldDB" id="A0A7S0GKI4"/>
<dbReference type="PRINTS" id="PR00156">
    <property type="entry name" value="COPPERBLUE"/>
</dbReference>
<dbReference type="NCBIfam" id="TIGR02656">
    <property type="entry name" value="cyanin_plasto"/>
    <property type="match status" value="1"/>
</dbReference>
<dbReference type="SUPFAM" id="SSF49503">
    <property type="entry name" value="Cupredoxins"/>
    <property type="match status" value="1"/>
</dbReference>
<gene>
    <name evidence="12" type="ORF">PINE0816_LOCUS19070</name>
</gene>
<evidence type="ECO:0000256" key="5">
    <source>
        <dbReference type="ARBA" id="ARBA00022982"/>
    </source>
</evidence>
<evidence type="ECO:0000313" key="12">
    <source>
        <dbReference type="EMBL" id="CAD8422913.1"/>
    </source>
</evidence>
<keyword evidence="8" id="KW-0472">Membrane</keyword>
<dbReference type="GO" id="GO:0009055">
    <property type="term" value="F:electron transfer activity"/>
    <property type="evidence" value="ECO:0007669"/>
    <property type="project" value="InterPro"/>
</dbReference>
<keyword evidence="3" id="KW-0813">Transport</keyword>
<feature type="binding site" evidence="9">
    <location>
        <position position="218"/>
    </location>
    <ligand>
        <name>Cu cation</name>
        <dbReference type="ChEBI" id="CHEBI:23378"/>
    </ligand>
</feature>
<keyword evidence="7" id="KW-0793">Thylakoid</keyword>
<dbReference type="PANTHER" id="PTHR34192">
    <property type="entry name" value="PLASTOCYANIN MAJOR ISOFORM, CHLOROPLASTIC-RELATED"/>
    <property type="match status" value="1"/>
</dbReference>
<keyword evidence="4 9" id="KW-0479">Metal-binding</keyword>
<dbReference type="PRINTS" id="PR00157">
    <property type="entry name" value="PLASTOCYANIN"/>
</dbReference>
<dbReference type="InterPro" id="IPR028871">
    <property type="entry name" value="BlueCu_1_BS"/>
</dbReference>
<dbReference type="GO" id="GO:0005507">
    <property type="term" value="F:copper ion binding"/>
    <property type="evidence" value="ECO:0007669"/>
    <property type="project" value="InterPro"/>
</dbReference>
<evidence type="ECO:0000256" key="9">
    <source>
        <dbReference type="PIRSR" id="PIRSR602387-1"/>
    </source>
</evidence>
<comment type="cofactor">
    <cofactor evidence="9">
        <name>Cu(2+)</name>
        <dbReference type="ChEBI" id="CHEBI:29036"/>
    </cofactor>
    <text evidence="9">The crystal structure with reduced Cu(1+) has also been determined.</text>
</comment>
<evidence type="ECO:0000256" key="3">
    <source>
        <dbReference type="ARBA" id="ARBA00022448"/>
    </source>
</evidence>
<evidence type="ECO:0000256" key="6">
    <source>
        <dbReference type="ARBA" id="ARBA00023008"/>
    </source>
</evidence>
<feature type="binding site" evidence="9">
    <location>
        <position position="226"/>
    </location>
    <ligand>
        <name>Cu cation</name>
        <dbReference type="ChEBI" id="CHEBI:23378"/>
    </ligand>
</feature>
<dbReference type="PROSITE" id="PS00196">
    <property type="entry name" value="COPPER_BLUE"/>
    <property type="match status" value="1"/>
</dbReference>
<evidence type="ECO:0000256" key="1">
    <source>
        <dbReference type="ARBA" id="ARBA00004622"/>
    </source>
</evidence>
<comment type="subcellular location">
    <subcellularLocation>
        <location evidence="1">Plastid</location>
        <location evidence="1">Chloroplast thylakoid membrane</location>
        <topology evidence="1">Peripheral membrane protein</topology>
        <orientation evidence="1">Lumenal side</orientation>
    </subcellularLocation>
</comment>
<dbReference type="EMBL" id="HBEL01040944">
    <property type="protein sequence ID" value="CAD8422913.1"/>
    <property type="molecule type" value="Transcribed_RNA"/>
</dbReference>
<evidence type="ECO:0000256" key="10">
    <source>
        <dbReference type="SAM" id="SignalP"/>
    </source>
</evidence>
<protein>
    <recommendedName>
        <fullName evidence="11">Blue (type 1) copper domain-containing protein</fullName>
    </recommendedName>
</protein>
<evidence type="ECO:0000256" key="8">
    <source>
        <dbReference type="ARBA" id="ARBA00023136"/>
    </source>
</evidence>
<feature type="chain" id="PRO_5031454934" description="Blue (type 1) copper domain-containing protein" evidence="10">
    <location>
        <begin position="18"/>
        <end position="233"/>
    </location>
</feature>
<name>A0A7S0GKI4_9STRA</name>
<evidence type="ECO:0000259" key="11">
    <source>
        <dbReference type="Pfam" id="PF00127"/>
    </source>
</evidence>
<dbReference type="InterPro" id="IPR008972">
    <property type="entry name" value="Cupredoxin"/>
</dbReference>
<keyword evidence="5" id="KW-0249">Electron transport</keyword>
<comment type="similarity">
    <text evidence="2">Belongs to the plastocyanin family.</text>
</comment>
<proteinExistence type="inferred from homology"/>
<organism evidence="12">
    <name type="scientific">Proboscia inermis</name>
    <dbReference type="NCBI Taxonomy" id="420281"/>
    <lineage>
        <taxon>Eukaryota</taxon>
        <taxon>Sar</taxon>
        <taxon>Stramenopiles</taxon>
        <taxon>Ochrophyta</taxon>
        <taxon>Bacillariophyta</taxon>
        <taxon>Coscinodiscophyceae</taxon>
        <taxon>Rhizosoleniophycidae</taxon>
        <taxon>Rhizosoleniales</taxon>
        <taxon>Rhizosoleniaceae</taxon>
        <taxon>Proboscia</taxon>
    </lineage>
</organism>
<dbReference type="Pfam" id="PF00127">
    <property type="entry name" value="Copper-bind"/>
    <property type="match status" value="1"/>
</dbReference>
<dbReference type="InterPro" id="IPR000923">
    <property type="entry name" value="BlueCu_1"/>
</dbReference>
<feature type="signal peptide" evidence="10">
    <location>
        <begin position="1"/>
        <end position="17"/>
    </location>
</feature>
<dbReference type="PANTHER" id="PTHR34192:SF10">
    <property type="entry name" value="PLASTOCYANIN MAJOR ISOFORM, CHLOROPLASTIC-RELATED"/>
    <property type="match status" value="1"/>
</dbReference>